<name>B5EGC1_CITBB</name>
<evidence type="ECO:0000313" key="1">
    <source>
        <dbReference type="EMBL" id="ACH41034.1"/>
    </source>
</evidence>
<dbReference type="STRING" id="404380.Gbem_4044"/>
<gene>
    <name evidence="1" type="ordered locus">Gbem_4044</name>
</gene>
<dbReference type="AlphaFoldDB" id="B5EGC1"/>
<dbReference type="OrthoDB" id="5396779at2"/>
<dbReference type="EMBL" id="CP001124">
    <property type="protein sequence ID" value="ACH41034.1"/>
    <property type="molecule type" value="Genomic_DNA"/>
</dbReference>
<accession>B5EGC1</accession>
<sequence>MRDPFHDLHHQEASITSHIRLISEGGSSHAGSVELVCIDSIHATQTCTTESQHSGYRSATACNAATPLEISLCCIGVEHAQELDHQSIPEVLRQRLERLGKALGEGASVSVRNPGSLWSISDAKRRFSARRVAARIAVYPDPEP</sequence>
<dbReference type="RefSeq" id="WP_012532472.1">
    <property type="nucleotide sequence ID" value="NC_011146.1"/>
</dbReference>
<dbReference type="Proteomes" id="UP000008825">
    <property type="component" value="Chromosome"/>
</dbReference>
<protein>
    <submittedName>
        <fullName evidence="1">Uncharacterized protein</fullName>
    </submittedName>
</protein>
<keyword evidence="2" id="KW-1185">Reference proteome</keyword>
<evidence type="ECO:0000313" key="2">
    <source>
        <dbReference type="Proteomes" id="UP000008825"/>
    </source>
</evidence>
<proteinExistence type="predicted"/>
<reference evidence="1 2" key="2">
    <citation type="journal article" date="2010" name="BMC Genomics">
        <title>The genome of Geobacter bemidjiensis, exemplar for the subsurface clade of Geobacter species that predominate in Fe(III)-reducing subsurface environments.</title>
        <authorList>
            <person name="Aklujkar M."/>
            <person name="Young N.D."/>
            <person name="Holmes D."/>
            <person name="Chavan M."/>
            <person name="Risso C."/>
            <person name="Kiss H.E."/>
            <person name="Han C.S."/>
            <person name="Land M.L."/>
            <person name="Lovley D.R."/>
        </authorList>
    </citation>
    <scope>NUCLEOTIDE SEQUENCE [LARGE SCALE GENOMIC DNA]</scope>
    <source>
        <strain evidence="2">ATCC BAA-1014 / DSM 16622 / JCM 12645 / Bem</strain>
    </source>
</reference>
<organism evidence="1 2">
    <name type="scientific">Citrifermentans bemidjiense (strain ATCC BAA-1014 / DSM 16622 / JCM 12645 / Bem)</name>
    <name type="common">Geobacter bemidjiensis</name>
    <dbReference type="NCBI Taxonomy" id="404380"/>
    <lineage>
        <taxon>Bacteria</taxon>
        <taxon>Pseudomonadati</taxon>
        <taxon>Thermodesulfobacteriota</taxon>
        <taxon>Desulfuromonadia</taxon>
        <taxon>Geobacterales</taxon>
        <taxon>Geobacteraceae</taxon>
        <taxon>Citrifermentans</taxon>
    </lineage>
</organism>
<dbReference type="KEGG" id="gbm:Gbem_4044"/>
<dbReference type="HOGENOM" id="CLU_1803405_0_0_7"/>
<reference evidence="1 2" key="1">
    <citation type="submission" date="2008-07" db="EMBL/GenBank/DDBJ databases">
        <title>Complete sequence of Geobacter bemidjiensis BEM.</title>
        <authorList>
            <consortium name="US DOE Joint Genome Institute"/>
            <person name="Lucas S."/>
            <person name="Copeland A."/>
            <person name="Lapidus A."/>
            <person name="Glavina del Rio T."/>
            <person name="Dalin E."/>
            <person name="Tice H."/>
            <person name="Bruce D."/>
            <person name="Goodwin L."/>
            <person name="Pitluck S."/>
            <person name="Kiss H."/>
            <person name="Brettin T."/>
            <person name="Detter J.C."/>
            <person name="Han C."/>
            <person name="Kuske C.R."/>
            <person name="Schmutz J."/>
            <person name="Larimer F."/>
            <person name="Land M."/>
            <person name="Hauser L."/>
            <person name="Kyrpides N."/>
            <person name="Lykidis A."/>
            <person name="Lovley D."/>
            <person name="Richardson P."/>
        </authorList>
    </citation>
    <scope>NUCLEOTIDE SEQUENCE [LARGE SCALE GENOMIC DNA]</scope>
    <source>
        <strain evidence="2">ATCC BAA-1014 / DSM 16622 / JCM 12645 / Bem</strain>
    </source>
</reference>